<dbReference type="EMBL" id="UINC01001340">
    <property type="protein sequence ID" value="SUZ78090.1"/>
    <property type="molecule type" value="Genomic_DNA"/>
</dbReference>
<dbReference type="Gene3D" id="3.40.50.150">
    <property type="entry name" value="Vaccinia Virus protein VP39"/>
    <property type="match status" value="1"/>
</dbReference>
<dbReference type="CDD" id="cd02440">
    <property type="entry name" value="AdoMet_MTases"/>
    <property type="match status" value="1"/>
</dbReference>
<sequence>MRSNQYDKVSWVKDTDFIDAFLGMLKHVNYNTILEVGVGTGAMAKQVADRIGPLTGIDISQEMIDQIDHPGVTPMVANAHDLPFDNASFEMIYMRNVIHYIDNPILAFSEIHRCMKNGGTFLFSQVIPPDDSISEEYDWLIGRDIHYPTKSEILRLFSIFSGVLTNDFVLEDQSIINWLDNTCDNEEKKQNIIDRHHSTSDKYRAMANYQETENDILVNIKHLIVIGEK</sequence>
<reference evidence="2" key="1">
    <citation type="submission" date="2018-05" db="EMBL/GenBank/DDBJ databases">
        <authorList>
            <person name="Lanie J.A."/>
            <person name="Ng W.-L."/>
            <person name="Kazmierczak K.M."/>
            <person name="Andrzejewski T.M."/>
            <person name="Davidsen T.M."/>
            <person name="Wayne K.J."/>
            <person name="Tettelin H."/>
            <person name="Glass J.I."/>
            <person name="Rusch D."/>
            <person name="Podicherti R."/>
            <person name="Tsui H.-C.T."/>
            <person name="Winkler M.E."/>
        </authorList>
    </citation>
    <scope>NUCLEOTIDE SEQUENCE</scope>
</reference>
<evidence type="ECO:0000313" key="2">
    <source>
        <dbReference type="EMBL" id="SUZ78090.1"/>
    </source>
</evidence>
<evidence type="ECO:0000259" key="1">
    <source>
        <dbReference type="Pfam" id="PF08241"/>
    </source>
</evidence>
<dbReference type="PANTHER" id="PTHR43591">
    <property type="entry name" value="METHYLTRANSFERASE"/>
    <property type="match status" value="1"/>
</dbReference>
<dbReference type="AlphaFoldDB" id="A0A381QGJ6"/>
<gene>
    <name evidence="2" type="ORF">METZ01_LOCUS30944</name>
</gene>
<dbReference type="SUPFAM" id="SSF53335">
    <property type="entry name" value="S-adenosyl-L-methionine-dependent methyltransferases"/>
    <property type="match status" value="1"/>
</dbReference>
<proteinExistence type="predicted"/>
<dbReference type="InterPro" id="IPR013216">
    <property type="entry name" value="Methyltransf_11"/>
</dbReference>
<organism evidence="2">
    <name type="scientific">marine metagenome</name>
    <dbReference type="NCBI Taxonomy" id="408172"/>
    <lineage>
        <taxon>unclassified sequences</taxon>
        <taxon>metagenomes</taxon>
        <taxon>ecological metagenomes</taxon>
    </lineage>
</organism>
<dbReference type="GO" id="GO:0008757">
    <property type="term" value="F:S-adenosylmethionine-dependent methyltransferase activity"/>
    <property type="evidence" value="ECO:0007669"/>
    <property type="project" value="InterPro"/>
</dbReference>
<name>A0A381QGJ6_9ZZZZ</name>
<dbReference type="Pfam" id="PF08241">
    <property type="entry name" value="Methyltransf_11"/>
    <property type="match status" value="1"/>
</dbReference>
<feature type="domain" description="Methyltransferase type 11" evidence="1">
    <location>
        <begin position="34"/>
        <end position="123"/>
    </location>
</feature>
<accession>A0A381QGJ6</accession>
<protein>
    <recommendedName>
        <fullName evidence="1">Methyltransferase type 11 domain-containing protein</fullName>
    </recommendedName>
</protein>
<dbReference type="InterPro" id="IPR029063">
    <property type="entry name" value="SAM-dependent_MTases_sf"/>
</dbReference>